<proteinExistence type="inferred from homology"/>
<comment type="caution">
    <text evidence="4">The sequence shown here is derived from an EMBL/GenBank/DDBJ whole genome shotgun (WGS) entry which is preliminary data.</text>
</comment>
<dbReference type="EMBL" id="JAATIP010000052">
    <property type="protein sequence ID" value="KAF4383671.1"/>
    <property type="molecule type" value="Genomic_DNA"/>
</dbReference>
<dbReference type="InterPro" id="IPR012445">
    <property type="entry name" value="ATG101"/>
</dbReference>
<dbReference type="GO" id="GO:0000045">
    <property type="term" value="P:autophagosome assembly"/>
    <property type="evidence" value="ECO:0007669"/>
    <property type="project" value="TreeGrafter"/>
</dbReference>
<dbReference type="PANTHER" id="PTHR13292">
    <property type="entry name" value="AUTOPHAGY-RELATED PROTEIN 101"/>
    <property type="match status" value="1"/>
</dbReference>
<evidence type="ECO:0000256" key="3">
    <source>
        <dbReference type="ARBA" id="ARBA00023006"/>
    </source>
</evidence>
<gene>
    <name evidence="4" type="ORF">F8388_014171</name>
</gene>
<accession>A0A7J6GL93</accession>
<keyword evidence="3" id="KW-0072">Autophagy</keyword>
<evidence type="ECO:0000256" key="1">
    <source>
        <dbReference type="ARBA" id="ARBA00007130"/>
    </source>
</evidence>
<protein>
    <recommendedName>
        <fullName evidence="2">Autophagy-related protein 101</fullName>
    </recommendedName>
</protein>
<dbReference type="Proteomes" id="UP000525078">
    <property type="component" value="Unassembled WGS sequence"/>
</dbReference>
<evidence type="ECO:0000256" key="2">
    <source>
        <dbReference type="ARBA" id="ARBA00018874"/>
    </source>
</evidence>
<dbReference type="PANTHER" id="PTHR13292:SF0">
    <property type="entry name" value="AUTOPHAGY-RELATED PROTEIN 101"/>
    <property type="match status" value="1"/>
</dbReference>
<dbReference type="Pfam" id="PF07855">
    <property type="entry name" value="ATG101"/>
    <property type="match status" value="1"/>
</dbReference>
<comment type="similarity">
    <text evidence="1">Belongs to the ATG101 family.</text>
</comment>
<dbReference type="GO" id="GO:1990316">
    <property type="term" value="C:Atg1/ULK1 kinase complex"/>
    <property type="evidence" value="ECO:0007669"/>
    <property type="project" value="TreeGrafter"/>
</dbReference>
<feature type="non-terminal residue" evidence="4">
    <location>
        <position position="1"/>
    </location>
</feature>
<dbReference type="GO" id="GO:0019901">
    <property type="term" value="F:protein kinase binding"/>
    <property type="evidence" value="ECO:0007669"/>
    <property type="project" value="TreeGrafter"/>
</dbReference>
<dbReference type="AlphaFoldDB" id="A0A7J6GL93"/>
<sequence length="133" mass="15584">MIALMSSFSAKDFGLSSVRMRSNNEQFQGILHTILFHRALGLVRPKDADLELFDITYVNLEIEKKIEEKIKQFISWVEKHPNEKSQIYDFDRDYKDVGVALFTTKYFFCLKLLAQCKVRYAFINMESSTRVGK</sequence>
<organism evidence="4 5">
    <name type="scientific">Cannabis sativa</name>
    <name type="common">Hemp</name>
    <name type="synonym">Marijuana</name>
    <dbReference type="NCBI Taxonomy" id="3483"/>
    <lineage>
        <taxon>Eukaryota</taxon>
        <taxon>Viridiplantae</taxon>
        <taxon>Streptophyta</taxon>
        <taxon>Embryophyta</taxon>
        <taxon>Tracheophyta</taxon>
        <taxon>Spermatophyta</taxon>
        <taxon>Magnoliopsida</taxon>
        <taxon>eudicotyledons</taxon>
        <taxon>Gunneridae</taxon>
        <taxon>Pentapetalae</taxon>
        <taxon>rosids</taxon>
        <taxon>fabids</taxon>
        <taxon>Rosales</taxon>
        <taxon>Cannabaceae</taxon>
        <taxon>Cannabis</taxon>
    </lineage>
</organism>
<dbReference type="GO" id="GO:0000407">
    <property type="term" value="C:phagophore assembly site"/>
    <property type="evidence" value="ECO:0007669"/>
    <property type="project" value="TreeGrafter"/>
</dbReference>
<evidence type="ECO:0000313" key="4">
    <source>
        <dbReference type="EMBL" id="KAF4383671.1"/>
    </source>
</evidence>
<name>A0A7J6GL93_CANSA</name>
<evidence type="ECO:0000313" key="5">
    <source>
        <dbReference type="Proteomes" id="UP000525078"/>
    </source>
</evidence>
<reference evidence="4 5" key="1">
    <citation type="journal article" date="2020" name="bioRxiv">
        <title>Sequence and annotation of 42 cannabis genomes reveals extensive copy number variation in cannabinoid synthesis and pathogen resistance genes.</title>
        <authorList>
            <person name="Mckernan K.J."/>
            <person name="Helbert Y."/>
            <person name="Kane L.T."/>
            <person name="Ebling H."/>
            <person name="Zhang L."/>
            <person name="Liu B."/>
            <person name="Eaton Z."/>
            <person name="Mclaughlin S."/>
            <person name="Kingan S."/>
            <person name="Baybayan P."/>
            <person name="Concepcion G."/>
            <person name="Jordan M."/>
            <person name="Riva A."/>
            <person name="Barbazuk W."/>
            <person name="Harkins T."/>
        </authorList>
    </citation>
    <scope>NUCLEOTIDE SEQUENCE [LARGE SCALE GENOMIC DNA]</scope>
    <source>
        <strain evidence="5">cv. Jamaican Lion 4</strain>
        <tissue evidence="4">Leaf</tissue>
    </source>
</reference>